<name>A0A1G5PKB6_9GAMM</name>
<evidence type="ECO:0000313" key="1">
    <source>
        <dbReference type="EMBL" id="SCZ49975.1"/>
    </source>
</evidence>
<dbReference type="OrthoDB" id="7064950at2"/>
<keyword evidence="2" id="KW-1185">Reference proteome</keyword>
<dbReference type="Proteomes" id="UP000199648">
    <property type="component" value="Unassembled WGS sequence"/>
</dbReference>
<evidence type="ECO:0000313" key="2">
    <source>
        <dbReference type="Proteomes" id="UP000199648"/>
    </source>
</evidence>
<reference evidence="1 2" key="1">
    <citation type="submission" date="2016-10" db="EMBL/GenBank/DDBJ databases">
        <authorList>
            <person name="de Groot N.N."/>
        </authorList>
    </citation>
    <scope>NUCLEOTIDE SEQUENCE [LARGE SCALE GENOMIC DNA]</scope>
    <source>
        <strain evidence="1 2">HLD2</strain>
    </source>
</reference>
<gene>
    <name evidence="1" type="ORF">SAMN03097708_00308</name>
</gene>
<sequence length="89" mass="9695">MGKGVAFAFQIGGRELDPAQMEDPQEAALLQEIVESVVDRTELLQCSEHGEPPRFLCSGENINELSLEVFGCCESLVGEVEKLLNEAAE</sequence>
<organism evidence="1 2">
    <name type="scientific">Thiohalomonas denitrificans</name>
    <dbReference type="NCBI Taxonomy" id="415747"/>
    <lineage>
        <taxon>Bacteria</taxon>
        <taxon>Pseudomonadati</taxon>
        <taxon>Pseudomonadota</taxon>
        <taxon>Gammaproteobacteria</taxon>
        <taxon>Thiohalomonadales</taxon>
        <taxon>Thiohalomonadaceae</taxon>
        <taxon>Thiohalomonas</taxon>
    </lineage>
</organism>
<protein>
    <submittedName>
        <fullName evidence="1">Uncharacterized protein</fullName>
    </submittedName>
</protein>
<accession>A0A1G5PKB6</accession>
<dbReference type="AlphaFoldDB" id="A0A1G5PKB6"/>
<dbReference type="RefSeq" id="WP_092991880.1">
    <property type="nucleotide sequence ID" value="NZ_FMWD01000001.1"/>
</dbReference>
<proteinExistence type="predicted"/>
<dbReference type="EMBL" id="FMWD01000001">
    <property type="protein sequence ID" value="SCZ49975.1"/>
    <property type="molecule type" value="Genomic_DNA"/>
</dbReference>